<feature type="domain" description="RanBD1" evidence="2">
    <location>
        <begin position="110"/>
        <end position="249"/>
    </location>
</feature>
<feature type="region of interest" description="Disordered" evidence="1">
    <location>
        <begin position="1"/>
        <end position="74"/>
    </location>
</feature>
<dbReference type="InterPro" id="IPR045255">
    <property type="entry name" value="RanBP1-like"/>
</dbReference>
<gene>
    <name evidence="3" type="ORF">NAPIS_ORF02571</name>
</gene>
<protein>
    <submittedName>
        <fullName evidence="3">Ran-specific gtpase-activating protein 1</fullName>
    </submittedName>
</protein>
<organism evidence="3 4">
    <name type="scientific">Vairimorpha apis BRL 01</name>
    <dbReference type="NCBI Taxonomy" id="1037528"/>
    <lineage>
        <taxon>Eukaryota</taxon>
        <taxon>Fungi</taxon>
        <taxon>Fungi incertae sedis</taxon>
        <taxon>Microsporidia</taxon>
        <taxon>Nosematidae</taxon>
        <taxon>Vairimorpha</taxon>
    </lineage>
</organism>
<dbReference type="VEuPathDB" id="MicrosporidiaDB:NAPIS_ORF02571"/>
<dbReference type="SUPFAM" id="SSF50729">
    <property type="entry name" value="PH domain-like"/>
    <property type="match status" value="1"/>
</dbReference>
<dbReference type="PROSITE" id="PS50196">
    <property type="entry name" value="RANBD1"/>
    <property type="match status" value="1"/>
</dbReference>
<dbReference type="SMART" id="SM00160">
    <property type="entry name" value="RanBD"/>
    <property type="match status" value="1"/>
</dbReference>
<dbReference type="PANTHER" id="PTHR23138:SF87">
    <property type="entry name" value="E3 SUMO-PROTEIN LIGASE RANBP2"/>
    <property type="match status" value="1"/>
</dbReference>
<dbReference type="GO" id="GO:0005737">
    <property type="term" value="C:cytoplasm"/>
    <property type="evidence" value="ECO:0007669"/>
    <property type="project" value="TreeGrafter"/>
</dbReference>
<evidence type="ECO:0000256" key="1">
    <source>
        <dbReference type="SAM" id="MobiDB-lite"/>
    </source>
</evidence>
<feature type="compositionally biased region" description="Basic and acidic residues" evidence="1">
    <location>
        <begin position="9"/>
        <end position="69"/>
    </location>
</feature>
<accession>T0L5U4</accession>
<evidence type="ECO:0000313" key="3">
    <source>
        <dbReference type="EMBL" id="EQB59874.1"/>
    </source>
</evidence>
<evidence type="ECO:0000313" key="4">
    <source>
        <dbReference type="Proteomes" id="UP000053780"/>
    </source>
</evidence>
<dbReference type="CDD" id="cd00835">
    <property type="entry name" value="RanBD_family"/>
    <property type="match status" value="1"/>
</dbReference>
<dbReference type="GO" id="GO:0005096">
    <property type="term" value="F:GTPase activator activity"/>
    <property type="evidence" value="ECO:0007669"/>
    <property type="project" value="TreeGrafter"/>
</dbReference>
<evidence type="ECO:0000259" key="2">
    <source>
        <dbReference type="PROSITE" id="PS50196"/>
    </source>
</evidence>
<dbReference type="HOGENOM" id="CLU_1098773_0_0_1"/>
<dbReference type="InterPro" id="IPR000156">
    <property type="entry name" value="Ran_bind_dom"/>
</dbReference>
<dbReference type="OrthoDB" id="2357150at2759"/>
<reference evidence="3 4" key="1">
    <citation type="journal article" date="2013" name="BMC Genomics">
        <title>Genome sequencing and comparative genomics of honey bee microsporidia, Nosema apis reveal novel insights into host-parasite interactions.</title>
        <authorList>
            <person name="Chen Yp."/>
            <person name="Pettis J.S."/>
            <person name="Zhao Y."/>
            <person name="Liu X."/>
            <person name="Tallon L.J."/>
            <person name="Sadzewicz L.D."/>
            <person name="Li R."/>
            <person name="Zheng H."/>
            <person name="Huang S."/>
            <person name="Zhang X."/>
            <person name="Hamilton M.C."/>
            <person name="Pernal S.F."/>
            <person name="Melathopoulos A.P."/>
            <person name="Yan X."/>
            <person name="Evans J.D."/>
        </authorList>
    </citation>
    <scope>NUCLEOTIDE SEQUENCE [LARGE SCALE GENOMIC DNA]</scope>
    <source>
        <strain evidence="3 4">BRL 01</strain>
    </source>
</reference>
<sequence>MNFQSASNNDKESFENNSNKEHRSNESKKDDNDSNVEEVKDVNELSIKENTDKLLDLKNKEKSDKKESVKPITSTSEITKSYVEEKNGVEIKNKKKESSFLTSSIKKSDDIETTEDLKKIQEDYIETNINGKINFKSRCQLYMFNKEKKKFEERGVGSIMIVTQHDNNMTKIMMTRDGIMRFGCHHYINPRYPLVKNTKLSNAWVWMTTEDTIDDDKSDKKMYLVKFEEDSESLYFKEEYDKGLKSNKEILDK</sequence>
<dbReference type="AlphaFoldDB" id="T0L5U4"/>
<dbReference type="Proteomes" id="UP000053780">
    <property type="component" value="Unassembled WGS sequence"/>
</dbReference>
<keyword evidence="4" id="KW-1185">Reference proteome</keyword>
<dbReference type="Gene3D" id="2.30.29.30">
    <property type="entry name" value="Pleckstrin-homology domain (PH domain)/Phosphotyrosine-binding domain (PTB)"/>
    <property type="match status" value="1"/>
</dbReference>
<dbReference type="InterPro" id="IPR011993">
    <property type="entry name" value="PH-like_dom_sf"/>
</dbReference>
<proteinExistence type="predicted"/>
<dbReference type="EMBL" id="KE647357">
    <property type="protein sequence ID" value="EQB59874.1"/>
    <property type="molecule type" value="Genomic_DNA"/>
</dbReference>
<dbReference type="GO" id="GO:0005643">
    <property type="term" value="C:nuclear pore"/>
    <property type="evidence" value="ECO:0007669"/>
    <property type="project" value="TreeGrafter"/>
</dbReference>
<name>T0L5U4_9MICR</name>
<dbReference type="PANTHER" id="PTHR23138">
    <property type="entry name" value="RAN BINDING PROTEIN"/>
    <property type="match status" value="1"/>
</dbReference>
<dbReference type="Pfam" id="PF00638">
    <property type="entry name" value="Ran_BP1"/>
    <property type="match status" value="1"/>
</dbReference>